<feature type="transmembrane region" description="Helical" evidence="1">
    <location>
        <begin position="336"/>
        <end position="356"/>
    </location>
</feature>
<feature type="transmembrane region" description="Helical" evidence="1">
    <location>
        <begin position="137"/>
        <end position="161"/>
    </location>
</feature>
<feature type="transmembrane region" description="Helical" evidence="1">
    <location>
        <begin position="194"/>
        <end position="214"/>
    </location>
</feature>
<dbReference type="Proteomes" id="UP001209083">
    <property type="component" value="Chromosome"/>
</dbReference>
<gene>
    <name evidence="2" type="ORF">LWF01_04590</name>
</gene>
<feature type="transmembrane region" description="Helical" evidence="1">
    <location>
        <begin position="243"/>
        <end position="263"/>
    </location>
</feature>
<evidence type="ECO:0000256" key="1">
    <source>
        <dbReference type="SAM" id="Phobius"/>
    </source>
</evidence>
<keyword evidence="1" id="KW-0472">Membrane</keyword>
<feature type="transmembrane region" description="Helical" evidence="1">
    <location>
        <begin position="167"/>
        <end position="187"/>
    </location>
</feature>
<feature type="transmembrane region" description="Helical" evidence="1">
    <location>
        <begin position="38"/>
        <end position="63"/>
    </location>
</feature>
<evidence type="ECO:0000313" key="2">
    <source>
        <dbReference type="EMBL" id="WGW13056.1"/>
    </source>
</evidence>
<protein>
    <submittedName>
        <fullName evidence="2">DUF6297 family protein</fullName>
    </submittedName>
</protein>
<feature type="transmembrane region" description="Helical" evidence="1">
    <location>
        <begin position="431"/>
        <end position="450"/>
    </location>
</feature>
<feature type="transmembrane region" description="Helical" evidence="1">
    <location>
        <begin position="402"/>
        <end position="425"/>
    </location>
</feature>
<dbReference type="RefSeq" id="WP_349639864.1">
    <property type="nucleotide sequence ID" value="NZ_CP090958.1"/>
</dbReference>
<evidence type="ECO:0000313" key="3">
    <source>
        <dbReference type="Proteomes" id="UP001209083"/>
    </source>
</evidence>
<dbReference type="EMBL" id="CP090958">
    <property type="protein sequence ID" value="WGW13056.1"/>
    <property type="molecule type" value="Genomic_DNA"/>
</dbReference>
<keyword evidence="3" id="KW-1185">Reference proteome</keyword>
<sequence>MTTQHPEVDERSQLSARQIKALTASATRKRSDKSFSVVLGDLYTALISIGVAVAMMGGAVVGLERSAGGPGGGGLLRTLAPATPIPVFWVAVMLLLAGTAIAAGLLARLGPISASEDQAVWWLSLPVSRRAFIAPSVWRLSGVLAIVGACGAILASIGAAAVSASGIAVGIIGGALLASLVILGQILGWRRGIVVVADIAAVVLPGVLVVLLSLGQLSDASLTSFALAIPPLWPLLNGPGGNLALALAIVLFVGAVITAVLRVDRLRLRQLRAAGSVSSRVASSVMTFDTREISRVLNPTVSRSRRKSAKFRLVDTPVAALLASEIKLFIRSPRRFGQLIVLACVPPVVAIIQGVLSSVAMVYVAMLISAYFAALTCVESARQAELNPSLDRLLPLPATTVFRVRSVIALVVMTVWMAVVCSVIAGIAGMGWQLVLLGVVSVPGFAAAGLRSAYRTAPNWSGSVVATPAGPIPLSAIASLRRGPDFALIGSLALGVALFLGAVPEVVLVAGLALGALLWMLASRNPIPPKKSWMERMSEEAEKQKQNQ</sequence>
<keyword evidence="1" id="KW-0812">Transmembrane</keyword>
<name>A0ABY8QW64_9MICO</name>
<reference evidence="2 3" key="1">
    <citation type="submission" date="2023-05" db="EMBL/GenBank/DDBJ databases">
        <title>Lithophilousrod everest ZFBP1038 complete genpme.</title>
        <authorList>
            <person name="Tian M."/>
        </authorList>
    </citation>
    <scope>NUCLEOTIDE SEQUENCE [LARGE SCALE GENOMIC DNA]</scope>
    <source>
        <strain evidence="2 3">ZFBP1038</strain>
    </source>
</reference>
<feature type="transmembrane region" description="Helical" evidence="1">
    <location>
        <begin position="362"/>
        <end position="381"/>
    </location>
</feature>
<organism evidence="2 3">
    <name type="scientific">Saxibacter everestensis</name>
    <dbReference type="NCBI Taxonomy" id="2909229"/>
    <lineage>
        <taxon>Bacteria</taxon>
        <taxon>Bacillati</taxon>
        <taxon>Actinomycetota</taxon>
        <taxon>Actinomycetes</taxon>
        <taxon>Micrococcales</taxon>
        <taxon>Brevibacteriaceae</taxon>
        <taxon>Saxibacter</taxon>
    </lineage>
</organism>
<dbReference type="Pfam" id="PF19814">
    <property type="entry name" value="DUF6297"/>
    <property type="match status" value="1"/>
</dbReference>
<proteinExistence type="predicted"/>
<feature type="transmembrane region" description="Helical" evidence="1">
    <location>
        <begin position="83"/>
        <end position="107"/>
    </location>
</feature>
<dbReference type="InterPro" id="IPR046264">
    <property type="entry name" value="DUF6297"/>
</dbReference>
<keyword evidence="1" id="KW-1133">Transmembrane helix</keyword>
<accession>A0ABY8QW64</accession>